<reference evidence="1" key="1">
    <citation type="journal article" date="2023" name="PLoS Negl. Trop. Dis.">
        <title>A genome sequence for Biomphalaria pfeifferi, the major vector snail for the human-infecting parasite Schistosoma mansoni.</title>
        <authorList>
            <person name="Bu L."/>
            <person name="Lu L."/>
            <person name="Laidemitt M.R."/>
            <person name="Zhang S.M."/>
            <person name="Mutuku M."/>
            <person name="Mkoji G."/>
            <person name="Steinauer M."/>
            <person name="Loker E.S."/>
        </authorList>
    </citation>
    <scope>NUCLEOTIDE SEQUENCE</scope>
    <source>
        <strain evidence="1">KasaAsao</strain>
    </source>
</reference>
<dbReference type="Proteomes" id="UP001233172">
    <property type="component" value="Unassembled WGS sequence"/>
</dbReference>
<comment type="caution">
    <text evidence="1">The sequence shown here is derived from an EMBL/GenBank/DDBJ whole genome shotgun (WGS) entry which is preliminary data.</text>
</comment>
<gene>
    <name evidence="1" type="ORF">Bpfe_000715</name>
</gene>
<name>A0AAD8CBC6_BIOPF</name>
<accession>A0AAD8CBC6</accession>
<protein>
    <submittedName>
        <fullName evidence="1">Uncharacterized protein</fullName>
    </submittedName>
</protein>
<evidence type="ECO:0000313" key="1">
    <source>
        <dbReference type="EMBL" id="KAK0069538.1"/>
    </source>
</evidence>
<evidence type="ECO:0000313" key="2">
    <source>
        <dbReference type="Proteomes" id="UP001233172"/>
    </source>
</evidence>
<reference evidence="1" key="2">
    <citation type="submission" date="2023-04" db="EMBL/GenBank/DDBJ databases">
        <authorList>
            <person name="Bu L."/>
            <person name="Lu L."/>
            <person name="Laidemitt M.R."/>
            <person name="Zhang S.M."/>
            <person name="Mutuku M."/>
            <person name="Mkoji G."/>
            <person name="Steinauer M."/>
            <person name="Loker E.S."/>
        </authorList>
    </citation>
    <scope>NUCLEOTIDE SEQUENCE</scope>
    <source>
        <strain evidence="1">KasaAsao</strain>
        <tissue evidence="1">Whole Snail</tissue>
    </source>
</reference>
<proteinExistence type="predicted"/>
<sequence>MHEDLLVQEGAVVEAPPVHLITELADDAISFFDAIVAADVKVIVIYVQFLYSHYLPSSPLHSTPFTAKPHFNSFNL</sequence>
<organism evidence="1 2">
    <name type="scientific">Biomphalaria pfeifferi</name>
    <name type="common">Bloodfluke planorb</name>
    <name type="synonym">Freshwater snail</name>
    <dbReference type="NCBI Taxonomy" id="112525"/>
    <lineage>
        <taxon>Eukaryota</taxon>
        <taxon>Metazoa</taxon>
        <taxon>Spiralia</taxon>
        <taxon>Lophotrochozoa</taxon>
        <taxon>Mollusca</taxon>
        <taxon>Gastropoda</taxon>
        <taxon>Heterobranchia</taxon>
        <taxon>Euthyneura</taxon>
        <taxon>Panpulmonata</taxon>
        <taxon>Hygrophila</taxon>
        <taxon>Lymnaeoidea</taxon>
        <taxon>Planorbidae</taxon>
        <taxon>Biomphalaria</taxon>
    </lineage>
</organism>
<keyword evidence="2" id="KW-1185">Reference proteome</keyword>
<dbReference type="AlphaFoldDB" id="A0AAD8CBC6"/>
<dbReference type="EMBL" id="JASAOG010000002">
    <property type="protein sequence ID" value="KAK0069538.1"/>
    <property type="molecule type" value="Genomic_DNA"/>
</dbReference>